<dbReference type="AlphaFoldDB" id="A0A9R1C9N1"/>
<dbReference type="PANTHER" id="PTHR30547">
    <property type="entry name" value="UNCHARACTERIZED PROTEIN YHCG-RELATED"/>
    <property type="match status" value="1"/>
</dbReference>
<protein>
    <recommendedName>
        <fullName evidence="5">DUF1016 domain-containing protein</fullName>
    </recommendedName>
</protein>
<comment type="caution">
    <text evidence="3">The sequence shown here is derived from an EMBL/GenBank/DDBJ whole genome shotgun (WGS) entry which is preliminary data.</text>
</comment>
<organism evidence="3 4">
    <name type="scientific">Prevotella lacticifex</name>
    <dbReference type="NCBI Taxonomy" id="2854755"/>
    <lineage>
        <taxon>Bacteria</taxon>
        <taxon>Pseudomonadati</taxon>
        <taxon>Bacteroidota</taxon>
        <taxon>Bacteroidia</taxon>
        <taxon>Bacteroidales</taxon>
        <taxon>Prevotellaceae</taxon>
        <taxon>Prevotella</taxon>
    </lineage>
</organism>
<dbReference type="Pfam" id="PF06250">
    <property type="entry name" value="YhcG_C"/>
    <property type="match status" value="1"/>
</dbReference>
<evidence type="ECO:0008006" key="5">
    <source>
        <dbReference type="Google" id="ProtNLM"/>
    </source>
</evidence>
<feature type="domain" description="YhcG PDDEXK nuclease" evidence="1">
    <location>
        <begin position="203"/>
        <end position="358"/>
    </location>
</feature>
<dbReference type="Proteomes" id="UP000825483">
    <property type="component" value="Unassembled WGS sequence"/>
</dbReference>
<evidence type="ECO:0000259" key="2">
    <source>
        <dbReference type="Pfam" id="PF17761"/>
    </source>
</evidence>
<reference evidence="3" key="1">
    <citation type="journal article" date="2022" name="Int. J. Syst. Evol. Microbiol.">
        <title>Prevotella lacticifex sp. nov., isolated from the rumen of cows.</title>
        <authorList>
            <person name="Shinkai T."/>
            <person name="Ikeyama N."/>
            <person name="Kumagai M."/>
            <person name="Ohmori H."/>
            <person name="Sakamoto M."/>
            <person name="Ohkuma M."/>
            <person name="Mitsumori M."/>
        </authorList>
    </citation>
    <scope>NUCLEOTIDE SEQUENCE</scope>
    <source>
        <strain evidence="3">R5076</strain>
    </source>
</reference>
<dbReference type="Pfam" id="PF17761">
    <property type="entry name" value="DUF1016_N"/>
    <property type="match status" value="1"/>
</dbReference>
<keyword evidence="4" id="KW-1185">Reference proteome</keyword>
<dbReference type="GO" id="GO:0003676">
    <property type="term" value="F:nucleic acid binding"/>
    <property type="evidence" value="ECO:0007669"/>
    <property type="project" value="InterPro"/>
</dbReference>
<dbReference type="InterPro" id="IPR053148">
    <property type="entry name" value="PD-DEXK-like_domain"/>
</dbReference>
<dbReference type="InterPro" id="IPR009362">
    <property type="entry name" value="YhcG_C"/>
</dbReference>
<accession>A0A9R1C9N1</accession>
<dbReference type="InterPro" id="IPR011856">
    <property type="entry name" value="tRNA_endonuc-like_dom_sf"/>
</dbReference>
<dbReference type="EMBL" id="BPUB01000001">
    <property type="protein sequence ID" value="GJG58570.1"/>
    <property type="molecule type" value="Genomic_DNA"/>
</dbReference>
<dbReference type="InterPro" id="IPR041527">
    <property type="entry name" value="YhcG_N"/>
</dbReference>
<name>A0A9R1C9N1_9BACT</name>
<evidence type="ECO:0000313" key="3">
    <source>
        <dbReference type="EMBL" id="GJG58570.1"/>
    </source>
</evidence>
<sequence>MEIAHISQEYIQAVKDIKSAILKSRYAAAKQANKELLKLYYSVGGYVSAHSRDGYWGSNAIETIAKGLQQELPGLRGFSARNIKNMRMFYEQWSPYINRQMLPDDLISSYTSTNYEIRQMRSAEFPIDDFMAVGFSLHMEILTKVKTLEERLFYIHRSANDFWNYTTLKRQLKSNLYHKQGSIRQTNFNHTISDDDFKRKALQSFKDEYLLDFINIEDPEDVDERVIEQSIIQNIKNFIMAFGKDFAFMGNQYHLEVEGHDYYIDLLFFSRKLRSLVAFELKRGEFKPEYTGKLNFYLSALDEYIKLPNENPSIGIILCKSKSDKIVELSFRDTSKPMGVATYRTSSELPKELRDALPDMEDLKKLL</sequence>
<feature type="domain" description="YhcG N-terminal" evidence="2">
    <location>
        <begin position="16"/>
        <end position="179"/>
    </location>
</feature>
<evidence type="ECO:0000259" key="1">
    <source>
        <dbReference type="Pfam" id="PF06250"/>
    </source>
</evidence>
<dbReference type="RefSeq" id="WP_223926184.1">
    <property type="nucleotide sequence ID" value="NZ_BPTU01000001.1"/>
</dbReference>
<gene>
    <name evidence="3" type="ORF">PRLR5076_14210</name>
</gene>
<dbReference type="PANTHER" id="PTHR30547:SF0">
    <property type="entry name" value="BLR8175 PROTEIN"/>
    <property type="match status" value="1"/>
</dbReference>
<dbReference type="Gene3D" id="3.40.1350.10">
    <property type="match status" value="1"/>
</dbReference>
<evidence type="ECO:0000313" key="4">
    <source>
        <dbReference type="Proteomes" id="UP000825483"/>
    </source>
</evidence>
<proteinExistence type="predicted"/>
<dbReference type="GeneID" id="72467394"/>